<comment type="caution">
    <text evidence="2">The sequence shown here is derived from an EMBL/GenBank/DDBJ whole genome shotgun (WGS) entry which is preliminary data.</text>
</comment>
<reference evidence="2 3" key="1">
    <citation type="journal article" date="2015" name="Nature">
        <title>rRNA introns, odd ribosomes, and small enigmatic genomes across a large radiation of phyla.</title>
        <authorList>
            <person name="Brown C.T."/>
            <person name="Hug L.A."/>
            <person name="Thomas B.C."/>
            <person name="Sharon I."/>
            <person name="Castelle C.J."/>
            <person name="Singh A."/>
            <person name="Wilkins M.J."/>
            <person name="Williams K.H."/>
            <person name="Banfield J.F."/>
        </authorList>
    </citation>
    <scope>NUCLEOTIDE SEQUENCE [LARGE SCALE GENOMIC DNA]</scope>
</reference>
<organism evidence="2 3">
    <name type="scientific">Candidatus Collierbacteria bacterium GW2011_GWA2_42_17</name>
    <dbReference type="NCBI Taxonomy" id="1618378"/>
    <lineage>
        <taxon>Bacteria</taxon>
        <taxon>Candidatus Collieribacteriota</taxon>
    </lineage>
</organism>
<name>A0A0G1BZS5_9BACT</name>
<evidence type="ECO:0000313" key="2">
    <source>
        <dbReference type="EMBL" id="KKS42948.1"/>
    </source>
</evidence>
<accession>A0A0G1BZS5</accession>
<feature type="chain" id="PRO_5002536242" evidence="1">
    <location>
        <begin position="23"/>
        <end position="110"/>
    </location>
</feature>
<gene>
    <name evidence="2" type="ORF">UV06_C0004G0083</name>
</gene>
<evidence type="ECO:0000313" key="3">
    <source>
        <dbReference type="Proteomes" id="UP000033854"/>
    </source>
</evidence>
<sequence length="110" mass="12546">MKNKPILILVVVVLSVMLSACGRETAKSFAEVNFGQLPDDSEWAGTALAYKRVGSMVGPDSPYHWTPMEVLFPDSDCVYVGYKTEKITFSARFDYEWKETDTNRYCIYKK</sequence>
<dbReference type="Proteomes" id="UP000033854">
    <property type="component" value="Unassembled WGS sequence"/>
</dbReference>
<keyword evidence="1" id="KW-0732">Signal</keyword>
<feature type="signal peptide" evidence="1">
    <location>
        <begin position="1"/>
        <end position="22"/>
    </location>
</feature>
<proteinExistence type="predicted"/>
<dbReference type="EMBL" id="LCDA01000004">
    <property type="protein sequence ID" value="KKS42948.1"/>
    <property type="molecule type" value="Genomic_DNA"/>
</dbReference>
<protein>
    <submittedName>
        <fullName evidence="2">Uncharacterized protein</fullName>
    </submittedName>
</protein>
<dbReference type="AlphaFoldDB" id="A0A0G1BZS5"/>
<dbReference type="PROSITE" id="PS51257">
    <property type="entry name" value="PROKAR_LIPOPROTEIN"/>
    <property type="match status" value="1"/>
</dbReference>
<evidence type="ECO:0000256" key="1">
    <source>
        <dbReference type="SAM" id="SignalP"/>
    </source>
</evidence>